<proteinExistence type="predicted"/>
<evidence type="ECO:0000313" key="3">
    <source>
        <dbReference type="Proteomes" id="UP001159364"/>
    </source>
</evidence>
<evidence type="ECO:0000313" key="2">
    <source>
        <dbReference type="EMBL" id="KAJ8763420.1"/>
    </source>
</evidence>
<keyword evidence="1" id="KW-0812">Transmembrane</keyword>
<protein>
    <recommendedName>
        <fullName evidence="4">Embryo defective</fullName>
    </recommendedName>
</protein>
<dbReference type="Proteomes" id="UP001159364">
    <property type="component" value="Linkage Group LG05"/>
</dbReference>
<feature type="transmembrane region" description="Helical" evidence="1">
    <location>
        <begin position="183"/>
        <end position="203"/>
    </location>
</feature>
<feature type="transmembrane region" description="Helical" evidence="1">
    <location>
        <begin position="149"/>
        <end position="171"/>
    </location>
</feature>
<dbReference type="EMBL" id="JAIWQS010000005">
    <property type="protein sequence ID" value="KAJ8763420.1"/>
    <property type="molecule type" value="Genomic_DNA"/>
</dbReference>
<keyword evidence="1" id="KW-1133">Transmembrane helix</keyword>
<comment type="caution">
    <text evidence="2">The sequence shown here is derived from an EMBL/GenBank/DDBJ whole genome shotgun (WGS) entry which is preliminary data.</text>
</comment>
<organism evidence="2 3">
    <name type="scientific">Erythroxylum novogranatense</name>
    <dbReference type="NCBI Taxonomy" id="1862640"/>
    <lineage>
        <taxon>Eukaryota</taxon>
        <taxon>Viridiplantae</taxon>
        <taxon>Streptophyta</taxon>
        <taxon>Embryophyta</taxon>
        <taxon>Tracheophyta</taxon>
        <taxon>Spermatophyta</taxon>
        <taxon>Magnoliopsida</taxon>
        <taxon>eudicotyledons</taxon>
        <taxon>Gunneridae</taxon>
        <taxon>Pentapetalae</taxon>
        <taxon>rosids</taxon>
        <taxon>fabids</taxon>
        <taxon>Malpighiales</taxon>
        <taxon>Erythroxylaceae</taxon>
        <taxon>Erythroxylum</taxon>
    </lineage>
</organism>
<accession>A0AAV8T9N0</accession>
<name>A0AAV8T9N0_9ROSI</name>
<dbReference type="AlphaFoldDB" id="A0AAV8T9N0"/>
<dbReference type="PANTHER" id="PTHR36000">
    <property type="entry name" value="DEFECTIVE 1273 PROTEIN, PUTATIVE-RELATED"/>
    <property type="match status" value="1"/>
</dbReference>
<dbReference type="PANTHER" id="PTHR36000:SF2">
    <property type="entry name" value="DEFECTIVE 1273 PROTEIN, PUTATIVE-RELATED"/>
    <property type="match status" value="1"/>
</dbReference>
<reference evidence="2 3" key="1">
    <citation type="submission" date="2021-09" db="EMBL/GenBank/DDBJ databases">
        <title>Genomic insights and catalytic innovation underlie evolution of tropane alkaloids biosynthesis.</title>
        <authorList>
            <person name="Wang Y.-J."/>
            <person name="Tian T."/>
            <person name="Huang J.-P."/>
            <person name="Huang S.-X."/>
        </authorList>
    </citation>
    <scope>NUCLEOTIDE SEQUENCE [LARGE SCALE GENOMIC DNA]</scope>
    <source>
        <strain evidence="2">KIB-2018</strain>
        <tissue evidence="2">Leaf</tissue>
    </source>
</reference>
<sequence length="250" mass="28371">MATTCHSNFLSTYSQLQLPTKLPFRVHSPLVCARKGLSKYFREHSCNLSIKPIWVVQQSRFNVSCEINMALGEPGEPEKINIDHFVSKAKKLWDSCPQPVKSFPWDRALDNFIQLMIDLVVTVSKYLCGPLLLISSLSEMSYCARQKKLFLVPFPLLFGIALASVLTETALEISPLLKDAEVPWHLIVIATVFALIKLPGPYYPYWGRIFIPHLANGVLWRCLWLAFLWSRRPKKGTWSNIPPISVDGGN</sequence>
<keyword evidence="1" id="KW-0472">Membrane</keyword>
<gene>
    <name evidence="2" type="ORF">K2173_002303</name>
</gene>
<evidence type="ECO:0008006" key="4">
    <source>
        <dbReference type="Google" id="ProtNLM"/>
    </source>
</evidence>
<evidence type="ECO:0000256" key="1">
    <source>
        <dbReference type="SAM" id="Phobius"/>
    </source>
</evidence>
<keyword evidence="3" id="KW-1185">Reference proteome</keyword>